<keyword evidence="3" id="KW-0067">ATP-binding</keyword>
<dbReference type="InterPro" id="IPR027410">
    <property type="entry name" value="TCP-1-like_intermed_sf"/>
</dbReference>
<evidence type="ECO:0000256" key="5">
    <source>
        <dbReference type="RuleBase" id="RU000418"/>
    </source>
</evidence>
<dbReference type="Gene3D" id="1.10.560.10">
    <property type="entry name" value="GroEL-like equatorial domain"/>
    <property type="match status" value="1"/>
</dbReference>
<sequence length="204" mass="20819">MHADLTRQIASYVTEKLESRLAKLASGVAVVKVGGASEVEVGERKDRIDDALNATRAAVEEGIVPGGGVALLYAAQGLDKLPAANVDQSHGVKIIAAALKVPCKAICNNAGLEGAVVVGNLLNESNGNTQSTKGMNASTGEYVDMLKAGIIDPVKVVRTALADAASVASMMTTSEVIITDVPAKEEPAGGRGAGMRGGMGDEMF</sequence>
<evidence type="ECO:0000256" key="1">
    <source>
        <dbReference type="ARBA" id="ARBA00006607"/>
    </source>
</evidence>
<dbReference type="InterPro" id="IPR027413">
    <property type="entry name" value="GROEL-like_equatorial_sf"/>
</dbReference>
<dbReference type="InterPro" id="IPR018370">
    <property type="entry name" value="Chaperonin_Cpn60_CS"/>
</dbReference>
<feature type="region of interest" description="Disordered" evidence="6">
    <location>
        <begin position="184"/>
        <end position="204"/>
    </location>
</feature>
<dbReference type="PRINTS" id="PR00298">
    <property type="entry name" value="CHAPERONIN60"/>
</dbReference>
<evidence type="ECO:0000256" key="6">
    <source>
        <dbReference type="SAM" id="MobiDB-lite"/>
    </source>
</evidence>
<dbReference type="Proteomes" id="UP000039324">
    <property type="component" value="Unassembled WGS sequence"/>
</dbReference>
<dbReference type="OMA" id="FFICIEC"/>
<dbReference type="EMBL" id="CDSF01000108">
    <property type="protein sequence ID" value="CEP01084.1"/>
    <property type="molecule type" value="Genomic_DNA"/>
</dbReference>
<dbReference type="STRING" id="37360.A0A0G4J160"/>
<evidence type="ECO:0000256" key="4">
    <source>
        <dbReference type="ARBA" id="ARBA00023186"/>
    </source>
</evidence>
<evidence type="ECO:0000313" key="7">
    <source>
        <dbReference type="EMBL" id="CEP01084.1"/>
    </source>
</evidence>
<dbReference type="OrthoDB" id="1733909at2759"/>
<keyword evidence="8" id="KW-1185">Reference proteome</keyword>
<dbReference type="Pfam" id="PF00118">
    <property type="entry name" value="Cpn60_TCP1"/>
    <property type="match status" value="1"/>
</dbReference>
<dbReference type="GO" id="GO:0005524">
    <property type="term" value="F:ATP binding"/>
    <property type="evidence" value="ECO:0007669"/>
    <property type="project" value="UniProtKB-KW"/>
</dbReference>
<dbReference type="SUPFAM" id="SSF48592">
    <property type="entry name" value="GroEL equatorial domain-like"/>
    <property type="match status" value="1"/>
</dbReference>
<dbReference type="PANTHER" id="PTHR45633">
    <property type="entry name" value="60 KDA HEAT SHOCK PROTEIN, MITOCHONDRIAL"/>
    <property type="match status" value="1"/>
</dbReference>
<name>A0A0G4J160_PLABS</name>
<dbReference type="PROSITE" id="PS00296">
    <property type="entry name" value="CHAPERONINS_CPN60"/>
    <property type="match status" value="1"/>
</dbReference>
<evidence type="ECO:0000256" key="2">
    <source>
        <dbReference type="ARBA" id="ARBA00022741"/>
    </source>
</evidence>
<accession>A0A0G4J160</accession>
<dbReference type="InterPro" id="IPR027409">
    <property type="entry name" value="GroEL-like_apical_dom_sf"/>
</dbReference>
<evidence type="ECO:0000313" key="8">
    <source>
        <dbReference type="Proteomes" id="UP000039324"/>
    </source>
</evidence>
<dbReference type="Gene3D" id="3.30.260.10">
    <property type="entry name" value="TCP-1-like chaperonin intermediate domain"/>
    <property type="match status" value="1"/>
</dbReference>
<comment type="similarity">
    <text evidence="1 5">Belongs to the chaperonin (HSP60) family.</text>
</comment>
<dbReference type="Gene3D" id="3.50.7.10">
    <property type="entry name" value="GroEL"/>
    <property type="match status" value="1"/>
</dbReference>
<evidence type="ECO:0000256" key="3">
    <source>
        <dbReference type="ARBA" id="ARBA00022840"/>
    </source>
</evidence>
<dbReference type="InterPro" id="IPR001844">
    <property type="entry name" value="Cpn60/GroEL"/>
</dbReference>
<protein>
    <submittedName>
        <fullName evidence="7">Uncharacterized protein</fullName>
    </submittedName>
</protein>
<keyword evidence="4" id="KW-0143">Chaperone</keyword>
<feature type="compositionally biased region" description="Gly residues" evidence="6">
    <location>
        <begin position="189"/>
        <end position="204"/>
    </location>
</feature>
<dbReference type="GO" id="GO:0140662">
    <property type="term" value="F:ATP-dependent protein folding chaperone"/>
    <property type="evidence" value="ECO:0007669"/>
    <property type="project" value="InterPro"/>
</dbReference>
<keyword evidence="2" id="KW-0547">Nucleotide-binding</keyword>
<gene>
    <name evidence="7" type="ORF">PBRA_008396</name>
</gene>
<dbReference type="GO" id="GO:0042026">
    <property type="term" value="P:protein refolding"/>
    <property type="evidence" value="ECO:0007669"/>
    <property type="project" value="InterPro"/>
</dbReference>
<reference evidence="7 8" key="1">
    <citation type="submission" date="2015-02" db="EMBL/GenBank/DDBJ databases">
        <authorList>
            <person name="Chooi Y.-H."/>
        </authorList>
    </citation>
    <scope>NUCLEOTIDE SEQUENCE [LARGE SCALE GENOMIC DNA]</scope>
    <source>
        <strain evidence="7">E3</strain>
    </source>
</reference>
<dbReference type="AlphaFoldDB" id="A0A0G4J160"/>
<organism evidence="7 8">
    <name type="scientific">Plasmodiophora brassicae</name>
    <name type="common">Clubroot disease agent</name>
    <dbReference type="NCBI Taxonomy" id="37360"/>
    <lineage>
        <taxon>Eukaryota</taxon>
        <taxon>Sar</taxon>
        <taxon>Rhizaria</taxon>
        <taxon>Endomyxa</taxon>
        <taxon>Phytomyxea</taxon>
        <taxon>Plasmodiophorida</taxon>
        <taxon>Plasmodiophoridae</taxon>
        <taxon>Plasmodiophora</taxon>
    </lineage>
</organism>
<dbReference type="InterPro" id="IPR002423">
    <property type="entry name" value="Cpn60/GroEL/TCP-1"/>
</dbReference>
<proteinExistence type="inferred from homology"/>